<comment type="subcellular location">
    <subcellularLocation>
        <location evidence="1">Membrane</location>
        <topology evidence="1">Multi-pass membrane protein</topology>
    </subcellularLocation>
</comment>
<dbReference type="AlphaFoldDB" id="T1G643"/>
<accession>T1G643</accession>
<feature type="transmembrane region" description="Helical" evidence="3">
    <location>
        <begin position="416"/>
        <end position="437"/>
    </location>
</feature>
<dbReference type="SUPFAM" id="SSF103473">
    <property type="entry name" value="MFS general substrate transporter"/>
    <property type="match status" value="1"/>
</dbReference>
<dbReference type="KEGG" id="hro:HELRODRAFT_85916"/>
<dbReference type="EMBL" id="KB097487">
    <property type="protein sequence ID" value="ESN96804.1"/>
    <property type="molecule type" value="Genomic_DNA"/>
</dbReference>
<organism evidence="6 7">
    <name type="scientific">Helobdella robusta</name>
    <name type="common">Californian leech</name>
    <dbReference type="NCBI Taxonomy" id="6412"/>
    <lineage>
        <taxon>Eukaryota</taxon>
        <taxon>Metazoa</taxon>
        <taxon>Spiralia</taxon>
        <taxon>Lophotrochozoa</taxon>
        <taxon>Annelida</taxon>
        <taxon>Clitellata</taxon>
        <taxon>Hirudinea</taxon>
        <taxon>Rhynchobdellida</taxon>
        <taxon>Glossiphoniidae</taxon>
        <taxon>Helobdella</taxon>
    </lineage>
</organism>
<dbReference type="Proteomes" id="UP000015101">
    <property type="component" value="Unassembled WGS sequence"/>
</dbReference>
<feature type="transmembrane region" description="Helical" evidence="3">
    <location>
        <begin position="457"/>
        <end position="480"/>
    </location>
</feature>
<feature type="transmembrane region" description="Helical" evidence="3">
    <location>
        <begin position="514"/>
        <end position="537"/>
    </location>
</feature>
<dbReference type="FunFam" id="1.20.1250.20:FF:001159">
    <property type="entry name" value="Monocarboxylate transporter, putative"/>
    <property type="match status" value="1"/>
</dbReference>
<protein>
    <recommendedName>
        <fullName evidence="4">Major facilitator superfamily (MFS) profile domain-containing protein</fullName>
    </recommendedName>
</protein>
<feature type="transmembrane region" description="Helical" evidence="3">
    <location>
        <begin position="189"/>
        <end position="212"/>
    </location>
</feature>
<reference evidence="5 7" key="2">
    <citation type="journal article" date="2013" name="Nature">
        <title>Insights into bilaterian evolution from three spiralian genomes.</title>
        <authorList>
            <person name="Simakov O."/>
            <person name="Marletaz F."/>
            <person name="Cho S.J."/>
            <person name="Edsinger-Gonzales E."/>
            <person name="Havlak P."/>
            <person name="Hellsten U."/>
            <person name="Kuo D.H."/>
            <person name="Larsson T."/>
            <person name="Lv J."/>
            <person name="Arendt D."/>
            <person name="Savage R."/>
            <person name="Osoegawa K."/>
            <person name="de Jong P."/>
            <person name="Grimwood J."/>
            <person name="Chapman J.A."/>
            <person name="Shapiro H."/>
            <person name="Aerts A."/>
            <person name="Otillar R.P."/>
            <person name="Terry A.Y."/>
            <person name="Boore J.L."/>
            <person name="Grigoriev I.V."/>
            <person name="Lindberg D.R."/>
            <person name="Seaver E.C."/>
            <person name="Weisblat D.A."/>
            <person name="Putnam N.H."/>
            <person name="Rokhsar D.S."/>
        </authorList>
    </citation>
    <scope>NUCLEOTIDE SEQUENCE</scope>
</reference>
<sequence>MSVTDTIKAVNTQKLDKTKGENDIPLLNVKIDLATALEDGGSLNKQPNAKYETKYSKTSDGNSYISSSSSSSSSETSSSSALSETSFLDGGWGWMVVLASFMAHVIADGCCYSAGVLLVKWLEVFEESKAKTSWIVALFVSLHAIFGPISSICTNKFGCRKTTIAGGLISALGCILSVFTNSVEQLCLTFGLVAGFGLSLVYVPAVVIVAFYFEKKRAFATGIAVAGSGIGGFVFPILVELLVETYSWRGALLIMGGIMLNIVLCGALFRPIVAFKKHKLKQKYLKSLEKFSRVSSRHQSGEQLEQEIMGNSSVQGIFKNGMGDDSINSLKKVLKSKKVKTEEKGQKKAHFPDHVIPKYPQDVFYRGSLWKTGFLRDRVQSASCPDIFVRSKRKHHTFYEVMNGFRIALKNMMDFSIFKSPVFICFCLHSLMLYVSYDIPYMYLPDLAKDLDISATKASLLLSISGISSTIGQIVIGFIGDRPKVNSRYLYISMISIAGISTLFVPIIVDYWLFVIYCLLFGFTISANYCLTTIIVVDVLGMEQLTNAYGFVTLAEGIANLVGVPLAGCLTDWTGTYELAFYLSGIGVFISATVLFLMNVLSKCDPLVEKKERNKRDIERINAFKNCSDSSEDEVDGVGQ</sequence>
<dbReference type="HOGENOM" id="CLU_001265_59_2_1"/>
<evidence type="ECO:0000256" key="3">
    <source>
        <dbReference type="SAM" id="Phobius"/>
    </source>
</evidence>
<feature type="compositionally biased region" description="Low complexity" evidence="2">
    <location>
        <begin position="66"/>
        <end position="78"/>
    </location>
</feature>
<dbReference type="InterPro" id="IPR011701">
    <property type="entry name" value="MFS"/>
</dbReference>
<proteinExistence type="predicted"/>
<dbReference type="PANTHER" id="PTHR11360:SF260">
    <property type="entry name" value="MFS DOMAIN-CONTAINING PROTEIN"/>
    <property type="match status" value="1"/>
</dbReference>
<keyword evidence="3" id="KW-0472">Membrane</keyword>
<evidence type="ECO:0000256" key="1">
    <source>
        <dbReference type="ARBA" id="ARBA00004141"/>
    </source>
</evidence>
<gene>
    <name evidence="6" type="primary">20216540</name>
    <name evidence="5" type="ORF">HELRODRAFT_85916</name>
</gene>
<dbReference type="OMA" id="DCRRMTI"/>
<dbReference type="PROSITE" id="PS50850">
    <property type="entry name" value="MFS"/>
    <property type="match status" value="1"/>
</dbReference>
<dbReference type="InterPro" id="IPR036259">
    <property type="entry name" value="MFS_trans_sf"/>
</dbReference>
<feature type="region of interest" description="Disordered" evidence="2">
    <location>
        <begin position="53"/>
        <end position="78"/>
    </location>
</feature>
<keyword evidence="7" id="KW-1185">Reference proteome</keyword>
<dbReference type="InterPro" id="IPR020846">
    <property type="entry name" value="MFS_dom"/>
</dbReference>
<keyword evidence="3" id="KW-1133">Transmembrane helix</keyword>
<dbReference type="RefSeq" id="XP_009024920.1">
    <property type="nucleotide sequence ID" value="XM_009026672.1"/>
</dbReference>
<feature type="transmembrane region" description="Helical" evidence="3">
    <location>
        <begin position="134"/>
        <end position="152"/>
    </location>
</feature>
<name>T1G643_HELRO</name>
<feature type="transmembrane region" description="Helical" evidence="3">
    <location>
        <begin position="92"/>
        <end position="122"/>
    </location>
</feature>
<dbReference type="InterPro" id="IPR050327">
    <property type="entry name" value="Proton-linked_MCT"/>
</dbReference>
<feature type="transmembrane region" description="Helical" evidence="3">
    <location>
        <begin position="251"/>
        <end position="273"/>
    </location>
</feature>
<dbReference type="EnsemblMetazoa" id="HelroT85916">
    <property type="protein sequence ID" value="HelroP85916"/>
    <property type="gene ID" value="HelroG85916"/>
</dbReference>
<dbReference type="GO" id="GO:0008028">
    <property type="term" value="F:monocarboxylic acid transmembrane transporter activity"/>
    <property type="evidence" value="ECO:0000318"/>
    <property type="project" value="GO_Central"/>
</dbReference>
<dbReference type="OrthoDB" id="410267at2759"/>
<evidence type="ECO:0000256" key="2">
    <source>
        <dbReference type="SAM" id="MobiDB-lite"/>
    </source>
</evidence>
<dbReference type="InParanoid" id="T1G643"/>
<evidence type="ECO:0000313" key="5">
    <source>
        <dbReference type="EMBL" id="ESN96804.1"/>
    </source>
</evidence>
<evidence type="ECO:0000313" key="7">
    <source>
        <dbReference type="Proteomes" id="UP000015101"/>
    </source>
</evidence>
<evidence type="ECO:0000313" key="6">
    <source>
        <dbReference type="EnsemblMetazoa" id="HelroP85916"/>
    </source>
</evidence>
<dbReference type="GO" id="GO:0005886">
    <property type="term" value="C:plasma membrane"/>
    <property type="evidence" value="ECO:0000318"/>
    <property type="project" value="GO_Central"/>
</dbReference>
<dbReference type="GO" id="GO:0015718">
    <property type="term" value="P:monocarboxylic acid transport"/>
    <property type="evidence" value="ECO:0000318"/>
    <property type="project" value="GO_Central"/>
</dbReference>
<feature type="transmembrane region" description="Helical" evidence="3">
    <location>
        <begin position="549"/>
        <end position="567"/>
    </location>
</feature>
<dbReference type="EMBL" id="AMQM01006509">
    <property type="status" value="NOT_ANNOTATED_CDS"/>
    <property type="molecule type" value="Genomic_DNA"/>
</dbReference>
<feature type="transmembrane region" description="Helical" evidence="3">
    <location>
        <begin position="489"/>
        <end position="508"/>
    </location>
</feature>
<dbReference type="GeneID" id="20216540"/>
<reference evidence="6" key="3">
    <citation type="submission" date="2015-06" db="UniProtKB">
        <authorList>
            <consortium name="EnsemblMetazoa"/>
        </authorList>
    </citation>
    <scope>IDENTIFICATION</scope>
</reference>
<feature type="transmembrane region" description="Helical" evidence="3">
    <location>
        <begin position="219"/>
        <end position="239"/>
    </location>
</feature>
<evidence type="ECO:0000259" key="4">
    <source>
        <dbReference type="PROSITE" id="PS50850"/>
    </source>
</evidence>
<reference evidence="7" key="1">
    <citation type="submission" date="2012-12" db="EMBL/GenBank/DDBJ databases">
        <authorList>
            <person name="Hellsten U."/>
            <person name="Grimwood J."/>
            <person name="Chapman J.A."/>
            <person name="Shapiro H."/>
            <person name="Aerts A."/>
            <person name="Otillar R.P."/>
            <person name="Terry A.Y."/>
            <person name="Boore J.L."/>
            <person name="Simakov O."/>
            <person name="Marletaz F."/>
            <person name="Cho S.-J."/>
            <person name="Edsinger-Gonzales E."/>
            <person name="Havlak P."/>
            <person name="Kuo D.-H."/>
            <person name="Larsson T."/>
            <person name="Lv J."/>
            <person name="Arendt D."/>
            <person name="Savage R."/>
            <person name="Osoegawa K."/>
            <person name="de Jong P."/>
            <person name="Lindberg D.R."/>
            <person name="Seaver E.C."/>
            <person name="Weisblat D.A."/>
            <person name="Putnam N.H."/>
            <person name="Grigoriev I.V."/>
            <person name="Rokhsar D.S."/>
        </authorList>
    </citation>
    <scope>NUCLEOTIDE SEQUENCE</scope>
</reference>
<dbReference type="Pfam" id="PF07690">
    <property type="entry name" value="MFS_1"/>
    <property type="match status" value="2"/>
</dbReference>
<dbReference type="Gene3D" id="1.20.1250.20">
    <property type="entry name" value="MFS general substrate transporter like domains"/>
    <property type="match status" value="2"/>
</dbReference>
<dbReference type="FunFam" id="1.20.1250.20:FF:000505">
    <property type="entry name" value="Predicted protein"/>
    <property type="match status" value="1"/>
</dbReference>
<dbReference type="CTD" id="20216540"/>
<dbReference type="eggNOG" id="KOG2504">
    <property type="taxonomic scope" value="Eukaryota"/>
</dbReference>
<keyword evidence="3" id="KW-0812">Transmembrane</keyword>
<feature type="domain" description="Major facilitator superfamily (MFS) profile" evidence="4">
    <location>
        <begin position="96"/>
        <end position="603"/>
    </location>
</feature>
<feature type="transmembrane region" description="Helical" evidence="3">
    <location>
        <begin position="579"/>
        <end position="601"/>
    </location>
</feature>
<dbReference type="CDD" id="cd17352">
    <property type="entry name" value="MFS_MCT_SLC16"/>
    <property type="match status" value="1"/>
</dbReference>
<feature type="transmembrane region" description="Helical" evidence="3">
    <location>
        <begin position="164"/>
        <end position="183"/>
    </location>
</feature>
<dbReference type="PANTHER" id="PTHR11360">
    <property type="entry name" value="MONOCARBOXYLATE TRANSPORTER"/>
    <property type="match status" value="1"/>
</dbReference>